<dbReference type="InterPro" id="IPR036249">
    <property type="entry name" value="Thioredoxin-like_sf"/>
</dbReference>
<keyword evidence="5" id="KW-1185">Reference proteome</keyword>
<dbReference type="Gene3D" id="3.40.30.10">
    <property type="entry name" value="Glutaredoxin"/>
    <property type="match status" value="1"/>
</dbReference>
<dbReference type="EMBL" id="CP021112">
    <property type="protein sequence ID" value="ARQ02093.1"/>
    <property type="molecule type" value="Genomic_DNA"/>
</dbReference>
<dbReference type="Proteomes" id="UP000194137">
    <property type="component" value="Chromosome"/>
</dbReference>
<keyword evidence="2" id="KW-0575">Peroxidase</keyword>
<keyword evidence="3" id="KW-0560">Oxidoreductase</keyword>
<dbReference type="KEGG" id="psin:CAK95_25580"/>
<name>A0A1W6ZXQ9_9HYPH</name>
<comment type="similarity">
    <text evidence="1">Belongs to the glutathione peroxidase family.</text>
</comment>
<dbReference type="SUPFAM" id="SSF52833">
    <property type="entry name" value="Thioredoxin-like"/>
    <property type="match status" value="1"/>
</dbReference>
<evidence type="ECO:0000256" key="3">
    <source>
        <dbReference type="ARBA" id="ARBA00023002"/>
    </source>
</evidence>
<accession>A0A1W6ZXQ9</accession>
<proteinExistence type="inferred from homology"/>
<dbReference type="AlphaFoldDB" id="A0A1W6ZXQ9"/>
<dbReference type="STRING" id="1235591.CAK95_25580"/>
<evidence type="ECO:0000313" key="4">
    <source>
        <dbReference type="EMBL" id="ARQ02093.1"/>
    </source>
</evidence>
<dbReference type="PROSITE" id="PS51355">
    <property type="entry name" value="GLUTATHIONE_PEROXID_3"/>
    <property type="match status" value="1"/>
</dbReference>
<dbReference type="GO" id="GO:0004601">
    <property type="term" value="F:peroxidase activity"/>
    <property type="evidence" value="ECO:0007669"/>
    <property type="project" value="UniProtKB-KW"/>
</dbReference>
<dbReference type="InterPro" id="IPR000889">
    <property type="entry name" value="Glutathione_peroxidase"/>
</dbReference>
<organism evidence="4 5">
    <name type="scientific">Pseudorhodoplanes sinuspersici</name>
    <dbReference type="NCBI Taxonomy" id="1235591"/>
    <lineage>
        <taxon>Bacteria</taxon>
        <taxon>Pseudomonadati</taxon>
        <taxon>Pseudomonadota</taxon>
        <taxon>Alphaproteobacteria</taxon>
        <taxon>Hyphomicrobiales</taxon>
        <taxon>Pseudorhodoplanes</taxon>
    </lineage>
</organism>
<sequence length="57" mass="6192">MSRAAAFGFSFKTLDGGDIKLADYSSRPIPVANMASLCGYSPQYARLARLARYEASQ</sequence>
<evidence type="ECO:0000256" key="1">
    <source>
        <dbReference type="ARBA" id="ARBA00006926"/>
    </source>
</evidence>
<evidence type="ECO:0000256" key="2">
    <source>
        <dbReference type="ARBA" id="ARBA00022559"/>
    </source>
</evidence>
<evidence type="ECO:0000313" key="5">
    <source>
        <dbReference type="Proteomes" id="UP000194137"/>
    </source>
</evidence>
<dbReference type="GO" id="GO:0006979">
    <property type="term" value="P:response to oxidative stress"/>
    <property type="evidence" value="ECO:0007669"/>
    <property type="project" value="InterPro"/>
</dbReference>
<gene>
    <name evidence="4" type="ORF">CAK95_25580</name>
</gene>
<protein>
    <submittedName>
        <fullName evidence="4">Uncharacterized protein</fullName>
    </submittedName>
</protein>
<reference evidence="4 5" key="1">
    <citation type="submission" date="2017-05" db="EMBL/GenBank/DDBJ databases">
        <title>Full genome sequence of Pseudorhodoplanes sinuspersici.</title>
        <authorList>
            <person name="Dastgheib S.M.M."/>
            <person name="Shavandi M."/>
            <person name="Tirandaz H."/>
        </authorList>
    </citation>
    <scope>NUCLEOTIDE SEQUENCE [LARGE SCALE GENOMIC DNA]</scope>
    <source>
        <strain evidence="4 5">RIPI110</strain>
    </source>
</reference>
<dbReference type="OrthoDB" id="9785502at2"/>